<dbReference type="SUPFAM" id="SSF55811">
    <property type="entry name" value="Nudix"/>
    <property type="match status" value="1"/>
</dbReference>
<dbReference type="InterPro" id="IPR000086">
    <property type="entry name" value="NUDIX_hydrolase_dom"/>
</dbReference>
<evidence type="ECO:0000259" key="2">
    <source>
        <dbReference type="Pfam" id="PF00293"/>
    </source>
</evidence>
<dbReference type="PROSITE" id="PS00893">
    <property type="entry name" value="NUDIX_BOX"/>
    <property type="match status" value="1"/>
</dbReference>
<comment type="caution">
    <text evidence="3">The sequence shown here is derived from an EMBL/GenBank/DDBJ whole genome shotgun (WGS) entry which is preliminary data.</text>
</comment>
<dbReference type="Proteomes" id="UP000245634">
    <property type="component" value="Unassembled WGS sequence"/>
</dbReference>
<reference evidence="3 4" key="1">
    <citation type="submission" date="2018-05" db="EMBL/GenBank/DDBJ databases">
        <title>Genomic Encyclopedia of Type Strains, Phase IV (KMG-IV): sequencing the most valuable type-strain genomes for metagenomic binning, comparative biology and taxonomic classification.</title>
        <authorList>
            <person name="Goeker M."/>
        </authorList>
    </citation>
    <scope>NUCLEOTIDE SEQUENCE [LARGE SCALE GENOMIC DNA]</scope>
    <source>
        <strain evidence="3 4">DSM 18773</strain>
    </source>
</reference>
<keyword evidence="1" id="KW-0378">Hydrolase</keyword>
<name>A0A316DB79_9BACL</name>
<dbReference type="InterPro" id="IPR020084">
    <property type="entry name" value="NUDIX_hydrolase_CS"/>
</dbReference>
<accession>A0A316DB79</accession>
<dbReference type="OrthoDB" id="9804442at2"/>
<organism evidence="3 4">
    <name type="scientific">Tumebacillus permanentifrigoris</name>
    <dbReference type="NCBI Taxonomy" id="378543"/>
    <lineage>
        <taxon>Bacteria</taxon>
        <taxon>Bacillati</taxon>
        <taxon>Bacillota</taxon>
        <taxon>Bacilli</taxon>
        <taxon>Bacillales</taxon>
        <taxon>Alicyclobacillaceae</taxon>
        <taxon>Tumebacillus</taxon>
    </lineage>
</organism>
<proteinExistence type="predicted"/>
<dbReference type="EMBL" id="QGGL01000005">
    <property type="protein sequence ID" value="PWK14352.1"/>
    <property type="molecule type" value="Genomic_DNA"/>
</dbReference>
<keyword evidence="4" id="KW-1185">Reference proteome</keyword>
<dbReference type="Gene3D" id="3.90.79.10">
    <property type="entry name" value="Nucleoside Triphosphate Pyrophosphohydrolase"/>
    <property type="match status" value="1"/>
</dbReference>
<dbReference type="AlphaFoldDB" id="A0A316DB79"/>
<dbReference type="Pfam" id="PF00293">
    <property type="entry name" value="NUDIX"/>
    <property type="match status" value="1"/>
</dbReference>
<dbReference type="RefSeq" id="WP_109687784.1">
    <property type="nucleotide sequence ID" value="NZ_QGGL01000005.1"/>
</dbReference>
<sequence>MIRFDLPGGRVDILEPSNVTIVREFAEELGVEVQVDRLLWVVERLPTTVQHVVHADVEDNLK</sequence>
<evidence type="ECO:0000313" key="3">
    <source>
        <dbReference type="EMBL" id="PWK14352.1"/>
    </source>
</evidence>
<dbReference type="InterPro" id="IPR015797">
    <property type="entry name" value="NUDIX_hydrolase-like_dom_sf"/>
</dbReference>
<gene>
    <name evidence="3" type="ORF">C7459_105108</name>
</gene>
<evidence type="ECO:0000256" key="1">
    <source>
        <dbReference type="ARBA" id="ARBA00022801"/>
    </source>
</evidence>
<feature type="domain" description="Nudix hydrolase" evidence="2">
    <location>
        <begin position="5"/>
        <end position="48"/>
    </location>
</feature>
<protein>
    <recommendedName>
        <fullName evidence="2">Nudix hydrolase domain-containing protein</fullName>
    </recommendedName>
</protein>
<evidence type="ECO:0000313" key="4">
    <source>
        <dbReference type="Proteomes" id="UP000245634"/>
    </source>
</evidence>
<dbReference type="GO" id="GO:0016787">
    <property type="term" value="F:hydrolase activity"/>
    <property type="evidence" value="ECO:0007669"/>
    <property type="project" value="UniProtKB-KW"/>
</dbReference>